<gene>
    <name evidence="2" type="ORF">B6N60_04759</name>
</gene>
<evidence type="ECO:0000313" key="3">
    <source>
        <dbReference type="Proteomes" id="UP000683511"/>
    </source>
</evidence>
<dbReference type="EMBL" id="CP021056">
    <property type="protein sequence ID" value="QXE26032.1"/>
    <property type="molecule type" value="Genomic_DNA"/>
</dbReference>
<evidence type="ECO:0000313" key="2">
    <source>
        <dbReference type="EMBL" id="QXE26032.1"/>
    </source>
</evidence>
<dbReference type="AlphaFoldDB" id="A0A975TC86"/>
<keyword evidence="1" id="KW-1133">Transmembrane helix</keyword>
<name>A0A975TC86_9NOST</name>
<accession>A0A975TC86</accession>
<keyword evidence="1" id="KW-0472">Membrane</keyword>
<feature type="transmembrane region" description="Helical" evidence="1">
    <location>
        <begin position="72"/>
        <end position="90"/>
    </location>
</feature>
<dbReference type="RefSeq" id="WP_190608624.1">
    <property type="nucleotide sequence ID" value="NZ_CP021056.1"/>
</dbReference>
<feature type="transmembrane region" description="Helical" evidence="1">
    <location>
        <begin position="116"/>
        <end position="135"/>
    </location>
</feature>
<sequence>MLFLKWSLRIFGAFWVVGGVFTLQQARQANFIDNALELITQEKEDRLVSRFLLLISISTLLTGVGLVAVSRWVFIPLSLLIVLQIVYFFIQRQRFLQAQTDEERSQAQIAPATRNAFIVSLVVAIASLVAGKLGILQ</sequence>
<evidence type="ECO:0000256" key="1">
    <source>
        <dbReference type="SAM" id="Phobius"/>
    </source>
</evidence>
<organism evidence="2 3">
    <name type="scientific">Richelia sinica FACHB-800</name>
    <dbReference type="NCBI Taxonomy" id="1357546"/>
    <lineage>
        <taxon>Bacteria</taxon>
        <taxon>Bacillati</taxon>
        <taxon>Cyanobacteriota</taxon>
        <taxon>Cyanophyceae</taxon>
        <taxon>Nostocales</taxon>
        <taxon>Nostocaceae</taxon>
        <taxon>Richelia</taxon>
    </lineage>
</organism>
<reference evidence="2" key="1">
    <citation type="submission" date="2017-04" db="EMBL/GenBank/DDBJ databases">
        <title>Genome deletions in a multicellular cyanobacterial endosymbiont for morphological adaptation in marine diatoms.</title>
        <authorList>
            <person name="Wang Y."/>
            <person name="Gao H."/>
            <person name="Li R."/>
            <person name="Xu X."/>
        </authorList>
    </citation>
    <scope>NUCLEOTIDE SEQUENCE</scope>
    <source>
        <strain evidence="2">FACHB 800</strain>
    </source>
</reference>
<dbReference type="Proteomes" id="UP000683511">
    <property type="component" value="Chromosome"/>
</dbReference>
<feature type="transmembrane region" description="Helical" evidence="1">
    <location>
        <begin position="47"/>
        <end position="66"/>
    </location>
</feature>
<keyword evidence="1" id="KW-0812">Transmembrane</keyword>
<feature type="transmembrane region" description="Helical" evidence="1">
    <location>
        <begin position="6"/>
        <end position="26"/>
    </location>
</feature>
<keyword evidence="3" id="KW-1185">Reference proteome</keyword>
<dbReference type="KEGG" id="rsin:B6N60_04759"/>
<proteinExistence type="predicted"/>
<protein>
    <submittedName>
        <fullName evidence="2">Uncharacterized protein</fullName>
    </submittedName>
</protein>